<name>A0A1M5VUZ5_9FLAO</name>
<reference evidence="10" key="1">
    <citation type="submission" date="2016-11" db="EMBL/GenBank/DDBJ databases">
        <authorList>
            <person name="Jaros S."/>
            <person name="Januszkiewicz K."/>
            <person name="Wedrychowicz H."/>
        </authorList>
    </citation>
    <scope>NUCLEOTIDE SEQUENCE [LARGE SCALE GENOMIC DNA]</scope>
    <source>
        <strain evidence="10">DSM 19859</strain>
    </source>
</reference>
<evidence type="ECO:0000256" key="7">
    <source>
        <dbReference type="SAM" id="Phobius"/>
    </source>
</evidence>
<evidence type="ECO:0000259" key="8">
    <source>
        <dbReference type="Pfam" id="PF02397"/>
    </source>
</evidence>
<evidence type="ECO:0000313" key="12">
    <source>
        <dbReference type="Proteomes" id="UP000290037"/>
    </source>
</evidence>
<dbReference type="GO" id="GO:0016020">
    <property type="term" value="C:membrane"/>
    <property type="evidence" value="ECO:0007669"/>
    <property type="project" value="UniProtKB-SubCell"/>
</dbReference>
<proteinExistence type="inferred from homology"/>
<feature type="transmembrane region" description="Helical" evidence="7">
    <location>
        <begin position="98"/>
        <end position="123"/>
    </location>
</feature>
<dbReference type="Pfam" id="PF13727">
    <property type="entry name" value="CoA_binding_3"/>
    <property type="match status" value="1"/>
</dbReference>
<evidence type="ECO:0000256" key="4">
    <source>
        <dbReference type="ARBA" id="ARBA00022692"/>
    </source>
</evidence>
<feature type="domain" description="Bacterial sugar transferase" evidence="8">
    <location>
        <begin position="259"/>
        <end position="443"/>
    </location>
</feature>
<dbReference type="PANTHER" id="PTHR30576">
    <property type="entry name" value="COLANIC BIOSYNTHESIS UDP-GLUCOSE LIPID CARRIER TRANSFERASE"/>
    <property type="match status" value="1"/>
</dbReference>
<dbReference type="AlphaFoldDB" id="A0A1M5VUZ5"/>
<dbReference type="InterPro" id="IPR003362">
    <property type="entry name" value="Bact_transf"/>
</dbReference>
<reference evidence="9 12" key="3">
    <citation type="submission" date="2018-07" db="EMBL/GenBank/DDBJ databases">
        <title>Leeuwenhoekiella genomics.</title>
        <authorList>
            <person name="Tahon G."/>
            <person name="Willems A."/>
        </authorList>
    </citation>
    <scope>NUCLEOTIDE SEQUENCE [LARGE SCALE GENOMIC DNA]</scope>
    <source>
        <strain evidence="9 12">LMG 24856</strain>
    </source>
</reference>
<evidence type="ECO:0000313" key="11">
    <source>
        <dbReference type="Proteomes" id="UP000184240"/>
    </source>
</evidence>
<keyword evidence="5 7" id="KW-1133">Transmembrane helix</keyword>
<dbReference type="RefSeq" id="WP_072980893.1">
    <property type="nucleotide sequence ID" value="NZ_FQXT01000002.1"/>
</dbReference>
<dbReference type="NCBIfam" id="TIGR03025">
    <property type="entry name" value="EPS_sugtrans"/>
    <property type="match status" value="1"/>
</dbReference>
<reference evidence="11" key="2">
    <citation type="submission" date="2016-11" db="EMBL/GenBank/DDBJ databases">
        <authorList>
            <person name="Varghese N."/>
            <person name="Submissions S."/>
        </authorList>
    </citation>
    <scope>NUCLEOTIDE SEQUENCE [LARGE SCALE GENOMIC DNA]</scope>
    <source>
        <strain evidence="11">DSM 19859</strain>
    </source>
</reference>
<dbReference type="GO" id="GO:0016780">
    <property type="term" value="F:phosphotransferase activity, for other substituted phosphate groups"/>
    <property type="evidence" value="ECO:0007669"/>
    <property type="project" value="TreeGrafter"/>
</dbReference>
<evidence type="ECO:0000313" key="9">
    <source>
        <dbReference type="EMBL" id="RXG31080.1"/>
    </source>
</evidence>
<keyword evidence="3 10" id="KW-0808">Transferase</keyword>
<dbReference type="InterPro" id="IPR017475">
    <property type="entry name" value="EPS_sugar_tfrase"/>
</dbReference>
<evidence type="ECO:0000256" key="2">
    <source>
        <dbReference type="ARBA" id="ARBA00006464"/>
    </source>
</evidence>
<feature type="transmembrane region" description="Helical" evidence="7">
    <location>
        <begin position="12"/>
        <end position="34"/>
    </location>
</feature>
<dbReference type="Pfam" id="PF02397">
    <property type="entry name" value="Bac_transf"/>
    <property type="match status" value="1"/>
</dbReference>
<keyword evidence="12" id="KW-1185">Reference proteome</keyword>
<comment type="subcellular location">
    <subcellularLocation>
        <location evidence="1">Membrane</location>
        <topology evidence="1">Multi-pass membrane protein</topology>
    </subcellularLocation>
</comment>
<keyword evidence="6 7" id="KW-0472">Membrane</keyword>
<evidence type="ECO:0000256" key="5">
    <source>
        <dbReference type="ARBA" id="ARBA00022989"/>
    </source>
</evidence>
<dbReference type="Proteomes" id="UP000184240">
    <property type="component" value="Unassembled WGS sequence"/>
</dbReference>
<sequence length="450" mass="52001">MNENGTKHSFVLQPLVGFCDLLILMLCALLFEFSKAEYTYFIPFLIFSWLITSVGIGFYKVYRFTPLVNILGLVLKQAFLLLVCCFSFFGIFNEIDVVASAVLEYVCLSIGFIALLKLVVFNLRKKFRKQLGRDTIRVIIVGRNAKTEQLKNFFNFNPAYGFQFIANFDLRLDTIELEEVTRFAIGQRIHQIYCSVAELKNKEIQELIQFADNNLIALKFLPDNKDIFTKKMDFQYYGITPILALRTLPIDTPINLFLKRLLDIVFSLVVILGILSWLTPILALIIPLTSKGPLFFKQKRNGIDGKEFYCYKFRSMTINKDANDKQASKNDMRTTELGKFLRRTSIDELPQFYNVLLGDMSVVGPRPHMVSHTHSFKQQIDKFMVRHLVKPGITGLAQVSGYRGGIETEHDIKSRVRFDIFYVENWSILMDLRIIAKTFFQVIYGDKKAY</sequence>
<evidence type="ECO:0000256" key="3">
    <source>
        <dbReference type="ARBA" id="ARBA00022679"/>
    </source>
</evidence>
<dbReference type="EMBL" id="QOVN01000001">
    <property type="protein sequence ID" value="RXG31080.1"/>
    <property type="molecule type" value="Genomic_DNA"/>
</dbReference>
<organism evidence="10 11">
    <name type="scientific">Leeuwenhoekiella palythoae</name>
    <dbReference type="NCBI Taxonomy" id="573501"/>
    <lineage>
        <taxon>Bacteria</taxon>
        <taxon>Pseudomonadati</taxon>
        <taxon>Bacteroidota</taxon>
        <taxon>Flavobacteriia</taxon>
        <taxon>Flavobacteriales</taxon>
        <taxon>Flavobacteriaceae</taxon>
        <taxon>Leeuwenhoekiella</taxon>
    </lineage>
</organism>
<accession>A0A1M5VUZ5</accession>
<gene>
    <name evidence="9" type="ORF">DSM01_216</name>
    <name evidence="10" type="ORF">SAMN04487999_0923</name>
</gene>
<feature type="transmembrane region" description="Helical" evidence="7">
    <location>
        <begin position="71"/>
        <end position="92"/>
    </location>
</feature>
<dbReference type="STRING" id="573501.SAMN04487999_0923"/>
<feature type="transmembrane region" description="Helical" evidence="7">
    <location>
        <begin position="40"/>
        <end position="59"/>
    </location>
</feature>
<evidence type="ECO:0000256" key="1">
    <source>
        <dbReference type="ARBA" id="ARBA00004141"/>
    </source>
</evidence>
<dbReference type="PANTHER" id="PTHR30576:SF0">
    <property type="entry name" value="UNDECAPRENYL-PHOSPHATE N-ACETYLGALACTOSAMINYL 1-PHOSPHATE TRANSFERASE-RELATED"/>
    <property type="match status" value="1"/>
</dbReference>
<dbReference type="EMBL" id="FQXT01000002">
    <property type="protein sequence ID" value="SHH79076.1"/>
    <property type="molecule type" value="Genomic_DNA"/>
</dbReference>
<keyword evidence="4 7" id="KW-0812">Transmembrane</keyword>
<dbReference type="Proteomes" id="UP000290037">
    <property type="component" value="Unassembled WGS sequence"/>
</dbReference>
<evidence type="ECO:0000313" key="10">
    <source>
        <dbReference type="EMBL" id="SHH79076.1"/>
    </source>
</evidence>
<feature type="transmembrane region" description="Helical" evidence="7">
    <location>
        <begin position="264"/>
        <end position="290"/>
    </location>
</feature>
<dbReference type="OrthoDB" id="9808602at2"/>
<comment type="similarity">
    <text evidence="2">Belongs to the bacterial sugar transferase family.</text>
</comment>
<evidence type="ECO:0000256" key="6">
    <source>
        <dbReference type="ARBA" id="ARBA00023136"/>
    </source>
</evidence>
<protein>
    <submittedName>
        <fullName evidence="9">Colanic acid biosynthesis UDP-glucose lipid carrier transferase</fullName>
    </submittedName>
    <submittedName>
        <fullName evidence="10">Putative colanic acid biosysnthesis UDP-glucose lipid carrier transferase</fullName>
    </submittedName>
</protein>